<dbReference type="Pfam" id="PF08617">
    <property type="entry name" value="CGI-121"/>
    <property type="match status" value="1"/>
</dbReference>
<evidence type="ECO:0000256" key="1">
    <source>
        <dbReference type="ARBA" id="ARBA00005546"/>
    </source>
</evidence>
<dbReference type="NCBIfam" id="NF011465">
    <property type="entry name" value="PRK14886.1-1"/>
    <property type="match status" value="1"/>
</dbReference>
<dbReference type="SUPFAM" id="SSF143870">
    <property type="entry name" value="PF0523-like"/>
    <property type="match status" value="1"/>
</dbReference>
<dbReference type="Proteomes" id="UP001208689">
    <property type="component" value="Chromosome"/>
</dbReference>
<accession>A0ABY6HR46</accession>
<evidence type="ECO:0000313" key="2">
    <source>
        <dbReference type="EMBL" id="UYP45985.1"/>
    </source>
</evidence>
<dbReference type="InterPro" id="IPR013926">
    <property type="entry name" value="CGI121/TPRKB"/>
</dbReference>
<dbReference type="InterPro" id="IPR036504">
    <property type="entry name" value="CGI121/TPRKB_sf"/>
</dbReference>
<protein>
    <submittedName>
        <fullName evidence="2">Uncharacterized protein</fullName>
    </submittedName>
</protein>
<evidence type="ECO:0000313" key="3">
    <source>
        <dbReference type="Proteomes" id="UP001208689"/>
    </source>
</evidence>
<name>A0ABY6HR46_9ARCH</name>
<gene>
    <name evidence="2" type="ORF">NEF87_002270</name>
</gene>
<proteinExistence type="inferred from homology"/>
<reference evidence="2" key="1">
    <citation type="submission" date="2022-09" db="EMBL/GenBank/DDBJ databases">
        <title>Actin cytoskeleton and complex cell architecture in an #Asgard archaeon.</title>
        <authorList>
            <person name="Ponce Toledo R.I."/>
            <person name="Schleper C."/>
            <person name="Rodrigues Oliveira T."/>
            <person name="Wollweber F."/>
            <person name="Xu J."/>
            <person name="Rittmann S."/>
            <person name="Klingl A."/>
            <person name="Pilhofer M."/>
        </authorList>
    </citation>
    <scope>NUCLEOTIDE SEQUENCE</scope>
    <source>
        <strain evidence="2">B-35</strain>
    </source>
</reference>
<sequence length="249" mass="28780">MTNTNLEYIQINSNLSMWINHFSDEIQNYYPISSSETSYGEIPDIIPPFKQIQDQLWSKYHVHYQIFNPTMILNLEQIRWALYHSNKTFSTNANISNNEGVEFLLYLAQERQIKLAFEKVGVSAPAKFTDIISLGELLFGDPIQLPKAVEMLQNIHKKTKFSGIPYIPETKWGLFVQHYDIPVNQILTTLKSYNCTNEILHANDLPIDFTQIQQHITKPELEKAIIDIYNHGLISLYLTNMKGLALSQT</sequence>
<keyword evidence="3" id="KW-1185">Reference proteome</keyword>
<organism evidence="2 3">
    <name type="scientific">Candidatus Lokiarchaeum ossiferum</name>
    <dbReference type="NCBI Taxonomy" id="2951803"/>
    <lineage>
        <taxon>Archaea</taxon>
        <taxon>Promethearchaeati</taxon>
        <taxon>Promethearchaeota</taxon>
        <taxon>Promethearchaeia</taxon>
        <taxon>Promethearchaeales</taxon>
        <taxon>Promethearchaeaceae</taxon>
        <taxon>Candidatus Lokiarchaeum</taxon>
    </lineage>
</organism>
<dbReference type="EMBL" id="CP104013">
    <property type="protein sequence ID" value="UYP45985.1"/>
    <property type="molecule type" value="Genomic_DNA"/>
</dbReference>
<dbReference type="Gene3D" id="3.30.2380.10">
    <property type="entry name" value="CGI121/TPRKB"/>
    <property type="match status" value="1"/>
</dbReference>
<comment type="similarity">
    <text evidence="1">Belongs to the CGI121/TPRKB family.</text>
</comment>